<accession>A0A941EF11</accession>
<dbReference type="GO" id="GO:0005524">
    <property type="term" value="F:ATP binding"/>
    <property type="evidence" value="ECO:0007669"/>
    <property type="project" value="UniProtKB-KW"/>
</dbReference>
<organism evidence="17 18">
    <name type="scientific">Actinospica acidithermotolerans</name>
    <dbReference type="NCBI Taxonomy" id="2828514"/>
    <lineage>
        <taxon>Bacteria</taxon>
        <taxon>Bacillati</taxon>
        <taxon>Actinomycetota</taxon>
        <taxon>Actinomycetes</taxon>
        <taxon>Catenulisporales</taxon>
        <taxon>Actinospicaceae</taxon>
        <taxon>Actinospica</taxon>
    </lineage>
</organism>
<comment type="subunit">
    <text evidence="3">Monomer.</text>
</comment>
<evidence type="ECO:0000256" key="3">
    <source>
        <dbReference type="ARBA" id="ARBA00011245"/>
    </source>
</evidence>
<dbReference type="Gene3D" id="3.90.1200.10">
    <property type="match status" value="1"/>
</dbReference>
<feature type="compositionally biased region" description="Low complexity" evidence="15">
    <location>
        <begin position="220"/>
        <end position="229"/>
    </location>
</feature>
<dbReference type="Pfam" id="PF18085">
    <property type="entry name" value="Mak_N_cap"/>
    <property type="match status" value="1"/>
</dbReference>
<dbReference type="SUPFAM" id="SSF56112">
    <property type="entry name" value="Protein kinase-like (PK-like)"/>
    <property type="match status" value="1"/>
</dbReference>
<dbReference type="InterPro" id="IPR040999">
    <property type="entry name" value="Mak_N_cap"/>
</dbReference>
<keyword evidence="8" id="KW-0547">Nucleotide-binding</keyword>
<dbReference type="RefSeq" id="WP_212521321.1">
    <property type="nucleotide sequence ID" value="NZ_JAGSOH010000119.1"/>
</dbReference>
<reference evidence="17" key="1">
    <citation type="submission" date="2021-04" db="EMBL/GenBank/DDBJ databases">
        <title>Genome based classification of Actinospica acidithermotolerans sp. nov., an actinobacterium isolated from an Indonesian hot spring.</title>
        <authorList>
            <person name="Kusuma A.B."/>
            <person name="Putra K.E."/>
            <person name="Nafisah S."/>
            <person name="Loh J."/>
            <person name="Nouioui I."/>
            <person name="Goodfellow M."/>
        </authorList>
    </citation>
    <scope>NUCLEOTIDE SEQUENCE</scope>
    <source>
        <strain evidence="17">MGRD01-02</strain>
    </source>
</reference>
<keyword evidence="9" id="KW-0418">Kinase</keyword>
<evidence type="ECO:0000313" key="17">
    <source>
        <dbReference type="EMBL" id="MBR7830192.1"/>
    </source>
</evidence>
<evidence type="ECO:0000256" key="7">
    <source>
        <dbReference type="ARBA" id="ARBA00022679"/>
    </source>
</evidence>
<comment type="catalytic activity">
    <reaction evidence="14">
        <text>D-maltose + ATP = alpha-maltose 1-phosphate + ADP + H(+)</text>
        <dbReference type="Rhea" id="RHEA:31915"/>
        <dbReference type="ChEBI" id="CHEBI:15378"/>
        <dbReference type="ChEBI" id="CHEBI:17306"/>
        <dbReference type="ChEBI" id="CHEBI:30616"/>
        <dbReference type="ChEBI" id="CHEBI:63576"/>
        <dbReference type="ChEBI" id="CHEBI:456216"/>
        <dbReference type="EC" id="2.7.1.175"/>
    </reaction>
</comment>
<dbReference type="Proteomes" id="UP000676325">
    <property type="component" value="Unassembled WGS sequence"/>
</dbReference>
<evidence type="ECO:0000256" key="5">
    <source>
        <dbReference type="ARBA" id="ARBA00013882"/>
    </source>
</evidence>
<gene>
    <name evidence="17" type="ORF">KDK95_28065</name>
</gene>
<comment type="pathway">
    <text evidence="1">Glycan biosynthesis; glycogen biosynthesis.</text>
</comment>
<dbReference type="EC" id="2.7.1.175" evidence="4"/>
<comment type="similarity">
    <text evidence="2">Belongs to the aminoglycoside phosphotransferase family.</text>
</comment>
<evidence type="ECO:0000256" key="12">
    <source>
        <dbReference type="ARBA" id="ARBA00023277"/>
    </source>
</evidence>
<sequence length="515" mass="56177">MTSIVDHVHLAPASGLDARLARLLADWLPRQRWYGGKGARIDVDSGVRVLARLDLLPDRDPGLAMVVVEVRPDGREPERYQVFIGARRELPDRLAHAEIGSVRDEHGAAWHCYDGLHDPELAGWLLERLAAGEVIGPLRFHMLPGRRIDEGLRSLVLTGEQSNTSVIFGDKLIAKFLRRTVAGVNPDLELSLALADSGSRNIPQPVGWIDLTLSLEDLGATRPGPAPRGAPDDHDDARDENGRPRAGEGSTGYGDYGGPEPITVATVSEFLPTATDGWLLAQTSVRDLYAQPPGTSPKAAGGDFGPEARRLGKATARVHHDLATMLPTGRMEPDELERVAEAMIAHLHHAAGRVAELEPYVPALSGILRRLTTIDEPIPTQRVHGDFHLGQVMRTVHGWVLLDFEGEPSRSLEERRAMAPAVKDVAGMARSFDYAAHHLGGDPAAAQAWAERNFNSFCKGYASVNGHDPREQDTLLKCYEIDKAIYEAVYEAANRPTWLHIPLGAIRRLAAGQAE</sequence>
<evidence type="ECO:0000256" key="10">
    <source>
        <dbReference type="ARBA" id="ARBA00022840"/>
    </source>
</evidence>
<name>A0A941EF11_9ACTN</name>
<feature type="region of interest" description="Disordered" evidence="15">
    <location>
        <begin position="219"/>
        <end position="257"/>
    </location>
</feature>
<evidence type="ECO:0000256" key="8">
    <source>
        <dbReference type="ARBA" id="ARBA00022741"/>
    </source>
</evidence>
<keyword evidence="10" id="KW-0067">ATP-binding</keyword>
<evidence type="ECO:0000256" key="13">
    <source>
        <dbReference type="ARBA" id="ARBA00031251"/>
    </source>
</evidence>
<evidence type="ECO:0000256" key="11">
    <source>
        <dbReference type="ARBA" id="ARBA00023056"/>
    </source>
</evidence>
<evidence type="ECO:0000313" key="18">
    <source>
        <dbReference type="Proteomes" id="UP000676325"/>
    </source>
</evidence>
<keyword evidence="11" id="KW-0320">Glycogen biosynthesis</keyword>
<protein>
    <recommendedName>
        <fullName evidence="5">Maltokinase</fullName>
        <ecNumber evidence="4">2.7.1.175</ecNumber>
    </recommendedName>
    <alternativeName>
        <fullName evidence="13">Maltose-1-phosphate synthase</fullName>
    </alternativeName>
</protein>
<feature type="compositionally biased region" description="Basic and acidic residues" evidence="15">
    <location>
        <begin position="230"/>
        <end position="246"/>
    </location>
</feature>
<comment type="caution">
    <text evidence="17">The sequence shown here is derived from an EMBL/GenBank/DDBJ whole genome shotgun (WGS) entry which is preliminary data.</text>
</comment>
<evidence type="ECO:0000256" key="1">
    <source>
        <dbReference type="ARBA" id="ARBA00004964"/>
    </source>
</evidence>
<evidence type="ECO:0000256" key="9">
    <source>
        <dbReference type="ARBA" id="ARBA00022777"/>
    </source>
</evidence>
<dbReference type="EMBL" id="JAGSOH010000119">
    <property type="protein sequence ID" value="MBR7830192.1"/>
    <property type="molecule type" value="Genomic_DNA"/>
</dbReference>
<feature type="domain" description="Maltokinase N-terminal cap" evidence="16">
    <location>
        <begin position="27"/>
        <end position="118"/>
    </location>
</feature>
<evidence type="ECO:0000259" key="16">
    <source>
        <dbReference type="Pfam" id="PF18085"/>
    </source>
</evidence>
<keyword evidence="7" id="KW-0808">Transferase</keyword>
<evidence type="ECO:0000256" key="4">
    <source>
        <dbReference type="ARBA" id="ARBA00011962"/>
    </source>
</evidence>
<evidence type="ECO:0000256" key="14">
    <source>
        <dbReference type="ARBA" id="ARBA00049067"/>
    </source>
</evidence>
<evidence type="ECO:0000256" key="2">
    <source>
        <dbReference type="ARBA" id="ARBA00006219"/>
    </source>
</evidence>
<dbReference type="GO" id="GO:0005978">
    <property type="term" value="P:glycogen biosynthetic process"/>
    <property type="evidence" value="ECO:0007669"/>
    <property type="project" value="UniProtKB-KW"/>
</dbReference>
<keyword evidence="18" id="KW-1185">Reference proteome</keyword>
<evidence type="ECO:0000256" key="6">
    <source>
        <dbReference type="ARBA" id="ARBA00022600"/>
    </source>
</evidence>
<dbReference type="InterPro" id="IPR011009">
    <property type="entry name" value="Kinase-like_dom_sf"/>
</dbReference>
<keyword evidence="12" id="KW-0119">Carbohydrate metabolism</keyword>
<evidence type="ECO:0000256" key="15">
    <source>
        <dbReference type="SAM" id="MobiDB-lite"/>
    </source>
</evidence>
<proteinExistence type="inferred from homology"/>
<dbReference type="AlphaFoldDB" id="A0A941EF11"/>
<keyword evidence="6" id="KW-0321">Glycogen metabolism</keyword>
<dbReference type="GO" id="GO:0016301">
    <property type="term" value="F:kinase activity"/>
    <property type="evidence" value="ECO:0007669"/>
    <property type="project" value="UniProtKB-KW"/>
</dbReference>